<dbReference type="Gene3D" id="2.30.120.10">
    <property type="match status" value="1"/>
</dbReference>
<dbReference type="InterPro" id="IPR023343">
    <property type="entry name" value="Penicillin_amidase_dom1"/>
</dbReference>
<dbReference type="Gene3D" id="1.10.1400.10">
    <property type="match status" value="1"/>
</dbReference>
<dbReference type="PIRSF" id="PIRSF001227">
    <property type="entry name" value="Pen_acylase"/>
    <property type="match status" value="1"/>
</dbReference>
<organism evidence="5 6">
    <name type="scientific">Kibdelosporangium persicum</name>
    <dbReference type="NCBI Taxonomy" id="2698649"/>
    <lineage>
        <taxon>Bacteria</taxon>
        <taxon>Bacillati</taxon>
        <taxon>Actinomycetota</taxon>
        <taxon>Actinomycetes</taxon>
        <taxon>Pseudonocardiales</taxon>
        <taxon>Pseudonocardiaceae</taxon>
        <taxon>Kibdelosporangium</taxon>
    </lineage>
</organism>
<dbReference type="CDD" id="cd03747">
    <property type="entry name" value="Ntn_PGA_like"/>
    <property type="match status" value="1"/>
</dbReference>
<evidence type="ECO:0000256" key="1">
    <source>
        <dbReference type="ARBA" id="ARBA00006586"/>
    </source>
</evidence>
<comment type="caution">
    <text evidence="5">The sequence shown here is derived from an EMBL/GenBank/DDBJ whole genome shotgun (WGS) entry which is preliminary data.</text>
</comment>
<keyword evidence="6" id="KW-1185">Reference proteome</keyword>
<evidence type="ECO:0000256" key="2">
    <source>
        <dbReference type="ARBA" id="ARBA00022801"/>
    </source>
</evidence>
<dbReference type="InterPro" id="IPR014395">
    <property type="entry name" value="Pen/GL7ACA/AHL_acylase"/>
</dbReference>
<dbReference type="RefSeq" id="WP_173132758.1">
    <property type="nucleotide sequence ID" value="NZ_CBCSGW010000003.1"/>
</dbReference>
<dbReference type="InterPro" id="IPR029055">
    <property type="entry name" value="Ntn_hydrolases_N"/>
</dbReference>
<keyword evidence="2" id="KW-0378">Hydrolase</keyword>
<comment type="similarity">
    <text evidence="1">Belongs to the peptidase S45 family.</text>
</comment>
<dbReference type="PANTHER" id="PTHR34218:SF4">
    <property type="entry name" value="ACYL-HOMOSERINE LACTONE ACYLASE QUIP"/>
    <property type="match status" value="1"/>
</dbReference>
<dbReference type="SUPFAM" id="SSF56235">
    <property type="entry name" value="N-terminal nucleophile aminohydrolases (Ntn hydrolases)"/>
    <property type="match status" value="1"/>
</dbReference>
<dbReference type="EMBL" id="JAAATY010000010">
    <property type="protein sequence ID" value="NRN66556.1"/>
    <property type="molecule type" value="Genomic_DNA"/>
</dbReference>
<dbReference type="Proteomes" id="UP000763557">
    <property type="component" value="Unassembled WGS sequence"/>
</dbReference>
<keyword evidence="3" id="KW-0865">Zymogen</keyword>
<reference evidence="5 6" key="1">
    <citation type="submission" date="2020-01" db="EMBL/GenBank/DDBJ databases">
        <title>Kibdelosporangium persica a novel Actinomycetes from a hot desert in Iran.</title>
        <authorList>
            <person name="Safaei N."/>
            <person name="Zaburannyi N."/>
            <person name="Mueller R."/>
            <person name="Wink J."/>
        </authorList>
    </citation>
    <scope>NUCLEOTIDE SEQUENCE [LARGE SCALE GENOMIC DNA]</scope>
    <source>
        <strain evidence="5 6">4NS15</strain>
    </source>
</reference>
<evidence type="ECO:0000313" key="6">
    <source>
        <dbReference type="Proteomes" id="UP000763557"/>
    </source>
</evidence>
<dbReference type="InterPro" id="IPR043146">
    <property type="entry name" value="Penicillin_amidase_N_B-knob"/>
</dbReference>
<sequence length="783" mass="86373">MRPRWKLLVVAAVLSASASVTVPMTVSADQAIVVPGLRQPVTMTVDKWGVPHIFAANTSDLFLAQGFNAARDRLFQIDTWRRRGLGRLSEVLGPGYAEQDRAARLFLYRGDMAAEWASYGPEARSAATRFAAGINAYVDWLDRNPAALPEEFRQLGYRPARWNPEDVVRIRTHAIGNNLGSEVSRAKLVCSGGPDVSRYFRKLEPEHTARVPDGLDPCAIPDDVIQVYNLATAPVTFANGRMETLPERLKTLTGSNAWAVSPERTATGRPILAGDPHRENYMAPANRYIAHLSAPGLNIIGAGEPWNPGISMGHNGSIAFGLTNLPTDQTDLYVYELDPDDPTRYRYRDGWERMKTITEDVPVAGGSPRRTELSYTRHGPVVKIDGNRAYAVRTVWTQPGTSPYLGSLNFQRATNFGAFAHAMRVWKTPSSNLVYADTRGDIGWVPGAIIPRRTGYDGLLPVPGDGRYEWNGFHGALPLSYNPQTFVSANDYNFPPGHPALPGYEWAEDYRKKRIDEVLAQRPVTIQDTVTLQNDEKSRVATMLLPYLTKLSSTDPTTGKALALLRSYDGVTSKDSAAAALFETWLMRFLHPAWAHAVLPAPVADELVAASFDPDFRIVADSFAHPDGWFGRNGAAARDKLLLDTVTQAYQDVSSKLGADPGTWRWGAMHIHMFMHPLGGPNVGPVEKGGSFHTVRTSFYYYAVFPSAEVLGPTFKMALDVGAWDNSRAINAPGQSGDQRSPHYRDLAQSWTEGGTFPLLYGKEAIDKNARSTIQLKPHQENR</sequence>
<feature type="signal peptide" evidence="4">
    <location>
        <begin position="1"/>
        <end position="22"/>
    </location>
</feature>
<gene>
    <name evidence="5" type="ORF">GC106_37810</name>
</gene>
<dbReference type="PANTHER" id="PTHR34218">
    <property type="entry name" value="PEPTIDASE S45 PENICILLIN AMIDASE"/>
    <property type="match status" value="1"/>
</dbReference>
<dbReference type="Gene3D" id="1.10.439.10">
    <property type="entry name" value="Penicillin Amidohydrolase, domain 1"/>
    <property type="match status" value="1"/>
</dbReference>
<protein>
    <submittedName>
        <fullName evidence="5">Penicillin g amidase</fullName>
    </submittedName>
</protein>
<keyword evidence="4" id="KW-0732">Signal</keyword>
<evidence type="ECO:0000313" key="5">
    <source>
        <dbReference type="EMBL" id="NRN66556.1"/>
    </source>
</evidence>
<name>A0ABX2F6J3_9PSEU</name>
<dbReference type="InterPro" id="IPR043147">
    <property type="entry name" value="Penicillin_amidase_A-knob"/>
</dbReference>
<dbReference type="Gene3D" id="3.60.20.10">
    <property type="entry name" value="Glutamine Phosphoribosylpyrophosphate, subunit 1, domain 1"/>
    <property type="match status" value="1"/>
</dbReference>
<evidence type="ECO:0000256" key="3">
    <source>
        <dbReference type="ARBA" id="ARBA00023145"/>
    </source>
</evidence>
<dbReference type="Pfam" id="PF01804">
    <property type="entry name" value="Penicil_amidase"/>
    <property type="match status" value="1"/>
</dbReference>
<feature type="chain" id="PRO_5045696985" evidence="4">
    <location>
        <begin position="23"/>
        <end position="783"/>
    </location>
</feature>
<evidence type="ECO:0000256" key="4">
    <source>
        <dbReference type="SAM" id="SignalP"/>
    </source>
</evidence>
<proteinExistence type="inferred from homology"/>
<dbReference type="InterPro" id="IPR002692">
    <property type="entry name" value="S45"/>
</dbReference>
<accession>A0ABX2F6J3</accession>